<dbReference type="AlphaFoldDB" id="A0A3B0XZW8"/>
<dbReference type="PANTHER" id="PTHR47698:SF2">
    <property type="entry name" value="FATTY-ACID-BINDING PROTEIN 3, CHLOROPLASTIC"/>
    <property type="match status" value="1"/>
</dbReference>
<organism evidence="2">
    <name type="scientific">hydrothermal vent metagenome</name>
    <dbReference type="NCBI Taxonomy" id="652676"/>
    <lineage>
        <taxon>unclassified sequences</taxon>
        <taxon>metagenomes</taxon>
        <taxon>ecological metagenomes</taxon>
    </lineage>
</organism>
<proteinExistence type="predicted"/>
<dbReference type="InterPro" id="IPR016088">
    <property type="entry name" value="Chalcone_isomerase_3-sand"/>
</dbReference>
<dbReference type="SUPFAM" id="SSF54626">
    <property type="entry name" value="Chalcone isomerase"/>
    <property type="match status" value="1"/>
</dbReference>
<dbReference type="GO" id="GO:0016872">
    <property type="term" value="F:intramolecular lyase activity"/>
    <property type="evidence" value="ECO:0007669"/>
    <property type="project" value="InterPro"/>
</dbReference>
<feature type="domain" description="Chalcone isomerase" evidence="1">
    <location>
        <begin position="25"/>
        <end position="192"/>
    </location>
</feature>
<accession>A0A3B0XZW8</accession>
<sequence>MKTFGVVLQGIIAVAFLFGHTPLQARELAGVDIAQQVTISGLEKPLQLNGAGIRYKFFFKVYIGALYLSKVQSNAQEILTGDIPNRIMMHFIYDEVSKEKLVNAWREGFENNMEKAELDTLKDRLEKFNNMFSTVHAGDVVLLDYLPGKGTSVSIKGAEKGVIEGADFNRALLSVWLGEDPVTEDLKEAMLGG</sequence>
<dbReference type="EMBL" id="UOFI01000135">
    <property type="protein sequence ID" value="VAW68672.1"/>
    <property type="molecule type" value="Genomic_DNA"/>
</dbReference>
<dbReference type="Gene3D" id="3.50.70.10">
    <property type="match status" value="1"/>
</dbReference>
<dbReference type="InterPro" id="IPR016087">
    <property type="entry name" value="Chalcone_isomerase"/>
</dbReference>
<reference evidence="2" key="1">
    <citation type="submission" date="2018-06" db="EMBL/GenBank/DDBJ databases">
        <authorList>
            <person name="Zhirakovskaya E."/>
        </authorList>
    </citation>
    <scope>NUCLEOTIDE SEQUENCE</scope>
</reference>
<dbReference type="InterPro" id="IPR036298">
    <property type="entry name" value="Chalcone_isomerase_sf"/>
</dbReference>
<name>A0A3B0XZW8_9ZZZZ</name>
<evidence type="ECO:0000259" key="1">
    <source>
        <dbReference type="Pfam" id="PF16036"/>
    </source>
</evidence>
<protein>
    <submittedName>
        <fullName evidence="2">FIG026291: Hypothetical periplasmic protein</fullName>
    </submittedName>
</protein>
<dbReference type="Pfam" id="PF16036">
    <property type="entry name" value="Chalcone_3"/>
    <property type="match status" value="1"/>
</dbReference>
<evidence type="ECO:0000313" key="2">
    <source>
        <dbReference type="EMBL" id="VAW68672.1"/>
    </source>
</evidence>
<dbReference type="PANTHER" id="PTHR47698">
    <property type="entry name" value="FATTY-ACID-BINDING PROTEIN 3, CHLOROPLASTIC"/>
    <property type="match status" value="1"/>
</dbReference>
<gene>
    <name evidence="2" type="ORF">MNBD_GAMMA09-2079</name>
</gene>